<dbReference type="PANTHER" id="PTHR30273">
    <property type="entry name" value="PERIPLASMIC SIGNAL SENSOR AND SIGMA FACTOR ACTIVATOR FECR-RELATED"/>
    <property type="match status" value="1"/>
</dbReference>
<feature type="domain" description="Protein FecR C-terminal" evidence="3">
    <location>
        <begin position="277"/>
        <end position="343"/>
    </location>
</feature>
<dbReference type="EMBL" id="JAHESE010000025">
    <property type="protein sequence ID" value="MBT1710732.1"/>
    <property type="molecule type" value="Genomic_DNA"/>
</dbReference>
<dbReference type="AlphaFoldDB" id="A0AAP2E2Y3"/>
<dbReference type="Gene3D" id="3.55.50.30">
    <property type="match status" value="1"/>
</dbReference>
<dbReference type="InterPro" id="IPR006860">
    <property type="entry name" value="FecR"/>
</dbReference>
<organism evidence="4 5">
    <name type="scientific">Dawidia cretensis</name>
    <dbReference type="NCBI Taxonomy" id="2782350"/>
    <lineage>
        <taxon>Bacteria</taxon>
        <taxon>Pseudomonadati</taxon>
        <taxon>Bacteroidota</taxon>
        <taxon>Cytophagia</taxon>
        <taxon>Cytophagales</taxon>
        <taxon>Chryseotaleaceae</taxon>
        <taxon>Dawidia</taxon>
    </lineage>
</organism>
<protein>
    <submittedName>
        <fullName evidence="4">FecR domain-containing protein</fullName>
    </submittedName>
</protein>
<dbReference type="InterPro" id="IPR012373">
    <property type="entry name" value="Ferrdict_sens_TM"/>
</dbReference>
<keyword evidence="1" id="KW-0472">Membrane</keyword>
<dbReference type="Proteomes" id="UP001319080">
    <property type="component" value="Unassembled WGS sequence"/>
</dbReference>
<feature type="domain" description="FecR protein" evidence="2">
    <location>
        <begin position="134"/>
        <end position="229"/>
    </location>
</feature>
<keyword evidence="5" id="KW-1185">Reference proteome</keyword>
<dbReference type="Pfam" id="PF04773">
    <property type="entry name" value="FecR"/>
    <property type="match status" value="1"/>
</dbReference>
<dbReference type="Pfam" id="PF16344">
    <property type="entry name" value="FecR_C"/>
    <property type="match status" value="1"/>
</dbReference>
<evidence type="ECO:0000313" key="4">
    <source>
        <dbReference type="EMBL" id="MBT1710732.1"/>
    </source>
</evidence>
<dbReference type="GO" id="GO:0016989">
    <property type="term" value="F:sigma factor antagonist activity"/>
    <property type="evidence" value="ECO:0007669"/>
    <property type="project" value="TreeGrafter"/>
</dbReference>
<dbReference type="PIRSF" id="PIRSF018266">
    <property type="entry name" value="FecR"/>
    <property type="match status" value="1"/>
</dbReference>
<comment type="caution">
    <text evidence="4">The sequence shown here is derived from an EMBL/GenBank/DDBJ whole genome shotgun (WGS) entry which is preliminary data.</text>
</comment>
<reference evidence="4 5" key="1">
    <citation type="submission" date="2021-05" db="EMBL/GenBank/DDBJ databases">
        <title>A Polyphasic approach of four new species of the genus Ohtaekwangia: Ohtaekwangia histidinii sp. nov., Ohtaekwangia cretensis sp. nov., Ohtaekwangia indiensis sp. nov., Ohtaekwangia reichenbachii sp. nov. from diverse environment.</title>
        <authorList>
            <person name="Octaviana S."/>
        </authorList>
    </citation>
    <scope>NUCLEOTIDE SEQUENCE [LARGE SCALE GENOMIC DNA]</scope>
    <source>
        <strain evidence="4 5">PWU5</strain>
    </source>
</reference>
<dbReference type="Gene3D" id="2.60.120.1440">
    <property type="match status" value="1"/>
</dbReference>
<dbReference type="PANTHER" id="PTHR30273:SF2">
    <property type="entry name" value="PROTEIN FECR"/>
    <property type="match status" value="1"/>
</dbReference>
<name>A0AAP2E2Y3_9BACT</name>
<keyword evidence="1" id="KW-1133">Transmembrane helix</keyword>
<accession>A0AAP2E2Y3</accession>
<keyword evidence="1" id="KW-0812">Transmembrane</keyword>
<evidence type="ECO:0000256" key="1">
    <source>
        <dbReference type="SAM" id="Phobius"/>
    </source>
</evidence>
<sequence length="347" mass="39460">MSVNDPEEDVVVTLLSNKDFKDWVLNPSGDRDFYWQNWIKSNPDKLPALNKARELVLQLKFKEDHLIPQEVDQLLSDIISDKASARAGKIVSFRRHTYTRWIKIAASFLLILSSSIYLYRYVATAFKTEIVFKKVQTRKGQRLRIDLPDGSVAFLNAGSTLTFPEAFSDTLRSVALTGEAFFEVVKNPEKPFVVKTADIQTRVLGTSFNVRSFESDSATAVSLVTGKVRVAPEHPSREKQEHVLAPGERLVYRQTDHTFEKATFEIADITGWKDGVLVFSDTDFAATIQRLEQWYGVEITVQHPPSKDWHVNGHFENEPLSEVLASIQFVYDINYNIKDSNVVLICN</sequence>
<dbReference type="RefSeq" id="WP_254086307.1">
    <property type="nucleotide sequence ID" value="NZ_JAHESE010000025.1"/>
</dbReference>
<evidence type="ECO:0000259" key="2">
    <source>
        <dbReference type="Pfam" id="PF04773"/>
    </source>
</evidence>
<proteinExistence type="predicted"/>
<dbReference type="InterPro" id="IPR032508">
    <property type="entry name" value="FecR_C"/>
</dbReference>
<evidence type="ECO:0000259" key="3">
    <source>
        <dbReference type="Pfam" id="PF16344"/>
    </source>
</evidence>
<gene>
    <name evidence="4" type="ORF">KK062_21000</name>
</gene>
<evidence type="ECO:0000313" key="5">
    <source>
        <dbReference type="Proteomes" id="UP001319080"/>
    </source>
</evidence>
<feature type="transmembrane region" description="Helical" evidence="1">
    <location>
        <begin position="101"/>
        <end position="119"/>
    </location>
</feature>